<sequence length="47" mass="5243">MNRGSDEREQSSAADGQALHTDDRAEIVEALLTQPVSKEEQQQMNNN</sequence>
<dbReference type="Proteomes" id="UP001589776">
    <property type="component" value="Unassembled WGS sequence"/>
</dbReference>
<accession>A0ABV6DQR4</accession>
<organism evidence="2 3">
    <name type="scientific">Paenibacillus chartarius</name>
    <dbReference type="NCBI Taxonomy" id="747481"/>
    <lineage>
        <taxon>Bacteria</taxon>
        <taxon>Bacillati</taxon>
        <taxon>Bacillota</taxon>
        <taxon>Bacilli</taxon>
        <taxon>Bacillales</taxon>
        <taxon>Paenibacillaceae</taxon>
        <taxon>Paenibacillus</taxon>
    </lineage>
</organism>
<proteinExistence type="predicted"/>
<comment type="caution">
    <text evidence="2">The sequence shown here is derived from an EMBL/GenBank/DDBJ whole genome shotgun (WGS) entry which is preliminary data.</text>
</comment>
<gene>
    <name evidence="2" type="ORF">ACFFK0_21475</name>
</gene>
<evidence type="ECO:0000256" key="1">
    <source>
        <dbReference type="SAM" id="MobiDB-lite"/>
    </source>
</evidence>
<keyword evidence="3" id="KW-1185">Reference proteome</keyword>
<dbReference type="EMBL" id="JBHLWN010000077">
    <property type="protein sequence ID" value="MFC0214985.1"/>
    <property type="molecule type" value="Genomic_DNA"/>
</dbReference>
<feature type="region of interest" description="Disordered" evidence="1">
    <location>
        <begin position="1"/>
        <end position="24"/>
    </location>
</feature>
<name>A0ABV6DQR4_9BACL</name>
<protein>
    <submittedName>
        <fullName evidence="2">Uncharacterized protein</fullName>
    </submittedName>
</protein>
<feature type="compositionally biased region" description="Basic and acidic residues" evidence="1">
    <location>
        <begin position="1"/>
        <end position="10"/>
    </location>
</feature>
<dbReference type="RefSeq" id="WP_377472426.1">
    <property type="nucleotide sequence ID" value="NZ_JBHLWN010000077.1"/>
</dbReference>
<evidence type="ECO:0000313" key="2">
    <source>
        <dbReference type="EMBL" id="MFC0214985.1"/>
    </source>
</evidence>
<evidence type="ECO:0000313" key="3">
    <source>
        <dbReference type="Proteomes" id="UP001589776"/>
    </source>
</evidence>
<reference evidence="2 3" key="1">
    <citation type="submission" date="2024-09" db="EMBL/GenBank/DDBJ databases">
        <authorList>
            <person name="Sun Q."/>
            <person name="Mori K."/>
        </authorList>
    </citation>
    <scope>NUCLEOTIDE SEQUENCE [LARGE SCALE GENOMIC DNA]</scope>
    <source>
        <strain evidence="2 3">CCM 7759</strain>
    </source>
</reference>